<dbReference type="EMBL" id="JACEIK010000050">
    <property type="protein sequence ID" value="MCD7448041.1"/>
    <property type="molecule type" value="Genomic_DNA"/>
</dbReference>
<keyword evidence="2" id="KW-1185">Reference proteome</keyword>
<name>A0ABS8RMM2_DATST</name>
<reference evidence="1 2" key="1">
    <citation type="journal article" date="2021" name="BMC Genomics">
        <title>Datura genome reveals duplications of psychoactive alkaloid biosynthetic genes and high mutation rate following tissue culture.</title>
        <authorList>
            <person name="Rajewski A."/>
            <person name="Carter-House D."/>
            <person name="Stajich J."/>
            <person name="Litt A."/>
        </authorList>
    </citation>
    <scope>NUCLEOTIDE SEQUENCE [LARGE SCALE GENOMIC DNA]</scope>
    <source>
        <strain evidence="1">AR-01</strain>
    </source>
</reference>
<evidence type="ECO:0000313" key="2">
    <source>
        <dbReference type="Proteomes" id="UP000823775"/>
    </source>
</evidence>
<accession>A0ABS8RMM2</accession>
<evidence type="ECO:0000313" key="1">
    <source>
        <dbReference type="EMBL" id="MCD7448041.1"/>
    </source>
</evidence>
<sequence length="236" mass="26475">MVMSLDMCTYSWYKLYEVWNCGSEKKRERHEKTKSWKSQVWGLSECFKSPGRPDLPGKTNGRCEVLPLAHSAASKPGGINKEGLRRVHSSPKCLGEIRGGSDLLPVTHTNNLGRRGIGTIGNNLVFIAGQINFEVVEISEEWYEVVERHKNSISRVSHASSMGFIRLVALKGKSKSSIIIPEFGENVGWLDYAGRISNFVEKEKNIRVDTQRGNRRELCTHSSNGGWAKRQSHCDG</sequence>
<dbReference type="Proteomes" id="UP000823775">
    <property type="component" value="Unassembled WGS sequence"/>
</dbReference>
<protein>
    <submittedName>
        <fullName evidence="1">Uncharacterized protein</fullName>
    </submittedName>
</protein>
<organism evidence="1 2">
    <name type="scientific">Datura stramonium</name>
    <name type="common">Jimsonweed</name>
    <name type="synonym">Common thornapple</name>
    <dbReference type="NCBI Taxonomy" id="4076"/>
    <lineage>
        <taxon>Eukaryota</taxon>
        <taxon>Viridiplantae</taxon>
        <taxon>Streptophyta</taxon>
        <taxon>Embryophyta</taxon>
        <taxon>Tracheophyta</taxon>
        <taxon>Spermatophyta</taxon>
        <taxon>Magnoliopsida</taxon>
        <taxon>eudicotyledons</taxon>
        <taxon>Gunneridae</taxon>
        <taxon>Pentapetalae</taxon>
        <taxon>asterids</taxon>
        <taxon>lamiids</taxon>
        <taxon>Solanales</taxon>
        <taxon>Solanaceae</taxon>
        <taxon>Solanoideae</taxon>
        <taxon>Datureae</taxon>
        <taxon>Datura</taxon>
    </lineage>
</organism>
<gene>
    <name evidence="1" type="ORF">HAX54_037355</name>
</gene>
<comment type="caution">
    <text evidence="1">The sequence shown here is derived from an EMBL/GenBank/DDBJ whole genome shotgun (WGS) entry which is preliminary data.</text>
</comment>
<proteinExistence type="predicted"/>